<evidence type="ECO:0000313" key="5">
    <source>
        <dbReference type="Proteomes" id="UP000286075"/>
    </source>
</evidence>
<dbReference type="Proteomes" id="UP000286075">
    <property type="component" value="Unassembled WGS sequence"/>
</dbReference>
<dbReference type="SUPFAM" id="SSF56925">
    <property type="entry name" value="OMPA-like"/>
    <property type="match status" value="1"/>
</dbReference>
<accession>A0A413GWJ1</accession>
<name>A0A413GWJ1_9BACE</name>
<organism evidence="4 5">
    <name type="scientific">Bacteroides stercorirosoris</name>
    <dbReference type="NCBI Taxonomy" id="871324"/>
    <lineage>
        <taxon>Bacteria</taxon>
        <taxon>Pseudomonadati</taxon>
        <taxon>Bacteroidota</taxon>
        <taxon>Bacteroidia</taxon>
        <taxon>Bacteroidales</taxon>
        <taxon>Bacteroidaceae</taxon>
        <taxon>Bacteroides</taxon>
    </lineage>
</organism>
<dbReference type="OrthoDB" id="704450at2"/>
<feature type="domain" description="Outer membrane protein beta-barrel" evidence="3">
    <location>
        <begin position="6"/>
        <end position="187"/>
    </location>
</feature>
<dbReference type="RefSeq" id="WP_117988594.1">
    <property type="nucleotide sequence ID" value="NZ_CABMFG010000056.1"/>
</dbReference>
<dbReference type="Pfam" id="PF13505">
    <property type="entry name" value="OMP_b-brl"/>
    <property type="match status" value="1"/>
</dbReference>
<proteinExistence type="predicted"/>
<evidence type="ECO:0000256" key="2">
    <source>
        <dbReference type="SAM" id="SignalP"/>
    </source>
</evidence>
<gene>
    <name evidence="4" type="ORF">DXA68_21555</name>
</gene>
<comment type="caution">
    <text evidence="4">The sequence shown here is derived from an EMBL/GenBank/DDBJ whole genome shotgun (WGS) entry which is preliminary data.</text>
</comment>
<evidence type="ECO:0000313" key="4">
    <source>
        <dbReference type="EMBL" id="RGX75471.1"/>
    </source>
</evidence>
<evidence type="ECO:0000256" key="1">
    <source>
        <dbReference type="ARBA" id="ARBA00022729"/>
    </source>
</evidence>
<protein>
    <recommendedName>
        <fullName evidence="3">Outer membrane protein beta-barrel domain-containing protein</fullName>
    </recommendedName>
</protein>
<dbReference type="Gene3D" id="2.40.160.20">
    <property type="match status" value="1"/>
</dbReference>
<evidence type="ECO:0000259" key="3">
    <source>
        <dbReference type="Pfam" id="PF13505"/>
    </source>
</evidence>
<feature type="signal peptide" evidence="2">
    <location>
        <begin position="1"/>
        <end position="19"/>
    </location>
</feature>
<feature type="chain" id="PRO_5019121382" description="Outer membrane protein beta-barrel domain-containing protein" evidence="2">
    <location>
        <begin position="20"/>
        <end position="187"/>
    </location>
</feature>
<sequence length="187" mass="21176">MKKIIVFVLLAFISIYSNAQGKFEPSVKVSFDLGIDDYKNKSFGAEFIGAYRINKMFKVGIGTGISYCDFLYEKAGINDILSKYHDDYKETAAYIPLFINGKLNFKREGISPYLSVDLGYTFFISFSDYADNNKLGLMVKPAFGVDFPLSKGSIFTEIAYKYQARKFDLVADDMNYSQISFGIGYTF</sequence>
<dbReference type="InterPro" id="IPR027385">
    <property type="entry name" value="Beta-barrel_OMP"/>
</dbReference>
<dbReference type="AlphaFoldDB" id="A0A413GWJ1"/>
<keyword evidence="1 2" id="KW-0732">Signal</keyword>
<dbReference type="EMBL" id="QSCF01000056">
    <property type="protein sequence ID" value="RGX75471.1"/>
    <property type="molecule type" value="Genomic_DNA"/>
</dbReference>
<reference evidence="4 5" key="1">
    <citation type="submission" date="2018-08" db="EMBL/GenBank/DDBJ databases">
        <title>A genome reference for cultivated species of the human gut microbiota.</title>
        <authorList>
            <person name="Zou Y."/>
            <person name="Xue W."/>
            <person name="Luo G."/>
        </authorList>
    </citation>
    <scope>NUCLEOTIDE SEQUENCE [LARGE SCALE GENOMIC DNA]</scope>
    <source>
        <strain evidence="4 5">OF03-9BH</strain>
    </source>
</reference>
<dbReference type="InterPro" id="IPR011250">
    <property type="entry name" value="OMP/PagP_B-barrel"/>
</dbReference>